<dbReference type="Pfam" id="PF04095">
    <property type="entry name" value="NAPRTase"/>
    <property type="match status" value="1"/>
</dbReference>
<dbReference type="InterPro" id="IPR036068">
    <property type="entry name" value="Nicotinate_pribotase-like_C"/>
</dbReference>
<dbReference type="GO" id="GO:0034355">
    <property type="term" value="P:NAD+ biosynthetic process via the salvage pathway"/>
    <property type="evidence" value="ECO:0007669"/>
    <property type="project" value="TreeGrafter"/>
</dbReference>
<gene>
    <name evidence="12" type="primary">NCAS0B01690</name>
    <name evidence="12" type="ordered locus">NCAS_0B01690</name>
</gene>
<dbReference type="AlphaFoldDB" id="G0VBC7"/>
<dbReference type="InterPro" id="IPR040727">
    <property type="entry name" value="NAPRTase_N"/>
</dbReference>
<dbReference type="OMA" id="THSVYHF"/>
<name>G0VBC7_NAUCA</name>
<dbReference type="PANTHER" id="PTHR11098">
    <property type="entry name" value="NICOTINATE PHOSPHORIBOSYLTRANSFERASE"/>
    <property type="match status" value="1"/>
</dbReference>
<feature type="domain" description="Nicotinate/nicotinamide phosphoribosyltransferase" evidence="10">
    <location>
        <begin position="174"/>
        <end position="412"/>
    </location>
</feature>
<dbReference type="EC" id="6.3.4.21" evidence="3 9"/>
<dbReference type="Proteomes" id="UP000001640">
    <property type="component" value="Chromosome 2"/>
</dbReference>
<protein>
    <recommendedName>
        <fullName evidence="3 9">Nicotinate phosphoribosyltransferase</fullName>
        <ecNumber evidence="3 9">6.3.4.21</ecNumber>
    </recommendedName>
</protein>
<evidence type="ECO:0000313" key="12">
    <source>
        <dbReference type="EMBL" id="CCC68253.1"/>
    </source>
</evidence>
<evidence type="ECO:0000256" key="9">
    <source>
        <dbReference type="RuleBase" id="RU003838"/>
    </source>
</evidence>
<reference key="2">
    <citation type="submission" date="2011-08" db="EMBL/GenBank/DDBJ databases">
        <title>Genome sequence of Naumovozyma castellii.</title>
        <authorList>
            <person name="Gordon J.L."/>
            <person name="Armisen D."/>
            <person name="Proux-Wera E."/>
            <person name="OhEigeartaigh S.S."/>
            <person name="Byrne K.P."/>
            <person name="Wolfe K.H."/>
        </authorList>
    </citation>
    <scope>NUCLEOTIDE SEQUENCE</scope>
    <source>
        <strain>Type strain:CBS 4309</strain>
    </source>
</reference>
<accession>G0VBC7</accession>
<dbReference type="OrthoDB" id="193380at2759"/>
<dbReference type="GO" id="GO:0005829">
    <property type="term" value="C:cytosol"/>
    <property type="evidence" value="ECO:0007669"/>
    <property type="project" value="TreeGrafter"/>
</dbReference>
<dbReference type="Gene3D" id="3.20.140.10">
    <property type="entry name" value="nicotinate phosphoribosyltransferase"/>
    <property type="match status" value="1"/>
</dbReference>
<dbReference type="Pfam" id="PF17767">
    <property type="entry name" value="NAPRTase_N"/>
    <property type="match status" value="1"/>
</dbReference>
<dbReference type="InterPro" id="IPR041525">
    <property type="entry name" value="N/Namide_PRibTrfase"/>
</dbReference>
<evidence type="ECO:0000256" key="5">
    <source>
        <dbReference type="ARBA" id="ARBA00022598"/>
    </source>
</evidence>
<keyword evidence="5 9" id="KW-0436">Ligase</keyword>
<comment type="similarity">
    <text evidence="2 9">Belongs to the NAPRTase family.</text>
</comment>
<evidence type="ECO:0000256" key="1">
    <source>
        <dbReference type="ARBA" id="ARBA00004952"/>
    </source>
</evidence>
<evidence type="ECO:0000259" key="11">
    <source>
        <dbReference type="Pfam" id="PF17767"/>
    </source>
</evidence>
<dbReference type="HOGENOM" id="CLU_030991_0_0_1"/>
<keyword evidence="7" id="KW-0808">Transferase</keyword>
<evidence type="ECO:0000256" key="4">
    <source>
        <dbReference type="ARBA" id="ARBA00022553"/>
    </source>
</evidence>
<evidence type="ECO:0000256" key="2">
    <source>
        <dbReference type="ARBA" id="ARBA00010897"/>
    </source>
</evidence>
<dbReference type="eggNOG" id="KOG2511">
    <property type="taxonomic scope" value="Eukaryota"/>
</dbReference>
<dbReference type="PIRSF" id="PIRSF000484">
    <property type="entry name" value="NAPRT"/>
    <property type="match status" value="1"/>
</dbReference>
<dbReference type="GO" id="GO:0016740">
    <property type="term" value="F:transferase activity"/>
    <property type="evidence" value="ECO:0007669"/>
    <property type="project" value="UniProtKB-KW"/>
</dbReference>
<dbReference type="InterPro" id="IPR007229">
    <property type="entry name" value="Nic_PRibTrfase-Fam"/>
</dbReference>
<comment type="PTM">
    <text evidence="9">Transiently phosphorylated on a His residue during the reaction cycle. Phosphorylation strongly increases the affinity for substrates and increases the rate of nicotinate D-ribonucleotide production. Dephosphorylation regenerates the low-affinity form of the enzyme, leading to product release.</text>
</comment>
<reference evidence="12 13" key="1">
    <citation type="journal article" date="2011" name="Proc. Natl. Acad. Sci. U.S.A.">
        <title>Evolutionary erosion of yeast sex chromosomes by mating-type switching accidents.</title>
        <authorList>
            <person name="Gordon J.L."/>
            <person name="Armisen D."/>
            <person name="Proux-Wera E."/>
            <person name="Oheigeartaigh S.S."/>
            <person name="Byrne K.P."/>
            <person name="Wolfe K.H."/>
        </authorList>
    </citation>
    <scope>NUCLEOTIDE SEQUENCE [LARGE SCALE GENOMIC DNA]</scope>
    <source>
        <strain evidence="13">ATCC 76901 / BCRC 22586 / CBS 4309 / NBRC 1992 / NRRL Y-12630</strain>
    </source>
</reference>
<keyword evidence="4" id="KW-0597">Phosphoprotein</keyword>
<evidence type="ECO:0000313" key="13">
    <source>
        <dbReference type="Proteomes" id="UP000001640"/>
    </source>
</evidence>
<dbReference type="STRING" id="1064592.G0VBC7"/>
<keyword evidence="6 9" id="KW-0662">Pyridine nucleotide biosynthesis</keyword>
<dbReference type="UniPathway" id="UPA00253">
    <property type="reaction ID" value="UER00457"/>
</dbReference>
<keyword evidence="13" id="KW-1185">Reference proteome</keyword>
<evidence type="ECO:0000259" key="10">
    <source>
        <dbReference type="Pfam" id="PF04095"/>
    </source>
</evidence>
<dbReference type="SUPFAM" id="SSF54675">
    <property type="entry name" value="Nicotinate/Quinolinate PRTase N-terminal domain-like"/>
    <property type="match status" value="1"/>
</dbReference>
<dbReference type="SUPFAM" id="SSF51690">
    <property type="entry name" value="Nicotinate/Quinolinate PRTase C-terminal domain-like"/>
    <property type="match status" value="1"/>
</dbReference>
<comment type="function">
    <text evidence="9">Catalyzes the synthesis of beta-nicotinate D-ribonucleotide from nicotinate and 5-phospho-D-ribose 1-phosphate at the expense of ATP.</text>
</comment>
<dbReference type="InterPro" id="IPR006406">
    <property type="entry name" value="Nic_PRibTrfase"/>
</dbReference>
<dbReference type="PANTHER" id="PTHR11098:SF1">
    <property type="entry name" value="NICOTINATE PHOSPHORIBOSYLTRANSFERASE"/>
    <property type="match status" value="1"/>
</dbReference>
<sequence>MVESIIKSFLDTDLYKITMQAAVLKHFPDVKVTYKYTNRSTQFTFNRKCIDWLVEQFKLLANIRFAEDEIQYLKKTVPYLPKQFIDYISQEGYRLHPKEELDFQYELVEGTEDQYNLKLFIRGYWRDTIMYEIPLLALISEAYFKFVDTDWDYEGQKDLAYEKAMRLFHEGIVFCEFGSRRRRSLEGQDLVMQGLVSAANSKSEYKKLLQGTSNVFFAKKYGIPPIGTVAHEWFMGIAAITNDYVNANKLGMDNWIDTFGKEHAGLALTDTFGTEAFLRVLKPPYSDYYVGVRQDSGDPMEVTKTVSHYYHDVLKLPRFSKFICYSDSLNVEKAIKYNAAAKEYGLKATFGIGTNLTNDYHLHSNPELKSEPLNIVIKLLTVDGNPAIKISDNMGKNMGDAATVARVKRELGYVEHKWEGGDEAHRWR</sequence>
<dbReference type="NCBIfam" id="TIGR01514">
    <property type="entry name" value="NAPRTase"/>
    <property type="match status" value="1"/>
</dbReference>
<evidence type="ECO:0000256" key="7">
    <source>
        <dbReference type="ARBA" id="ARBA00022679"/>
    </source>
</evidence>
<evidence type="ECO:0000256" key="6">
    <source>
        <dbReference type="ARBA" id="ARBA00022642"/>
    </source>
</evidence>
<dbReference type="InParanoid" id="G0VBC7"/>
<dbReference type="KEGG" id="ncs:NCAS_0B01690"/>
<dbReference type="RefSeq" id="XP_003674627.1">
    <property type="nucleotide sequence ID" value="XM_003674579.1"/>
</dbReference>
<dbReference type="GeneID" id="96901813"/>
<proteinExistence type="inferred from homology"/>
<comment type="pathway">
    <text evidence="1 9">Cofactor biosynthesis; NAD(+) biosynthesis; nicotinate D-ribonucleotide from nicotinate: step 1/1.</text>
</comment>
<evidence type="ECO:0000256" key="8">
    <source>
        <dbReference type="ARBA" id="ARBA00048668"/>
    </source>
</evidence>
<feature type="domain" description="Nicotinate phosphoribosyltransferase N-terminal" evidence="11">
    <location>
        <begin position="10"/>
        <end position="140"/>
    </location>
</feature>
<organism evidence="12 13">
    <name type="scientific">Naumovozyma castellii</name>
    <name type="common">Yeast</name>
    <name type="synonym">Saccharomyces castellii</name>
    <dbReference type="NCBI Taxonomy" id="27288"/>
    <lineage>
        <taxon>Eukaryota</taxon>
        <taxon>Fungi</taxon>
        <taxon>Dikarya</taxon>
        <taxon>Ascomycota</taxon>
        <taxon>Saccharomycotina</taxon>
        <taxon>Saccharomycetes</taxon>
        <taxon>Saccharomycetales</taxon>
        <taxon>Saccharomycetaceae</taxon>
        <taxon>Naumovozyma</taxon>
    </lineage>
</organism>
<dbReference type="FunFam" id="3.20.140.10:FF:000009">
    <property type="entry name" value="Nicotinate phosphoribosyltransferase"/>
    <property type="match status" value="1"/>
</dbReference>
<evidence type="ECO:0000256" key="3">
    <source>
        <dbReference type="ARBA" id="ARBA00013236"/>
    </source>
</evidence>
<dbReference type="EMBL" id="HE576753">
    <property type="protein sequence ID" value="CCC68253.1"/>
    <property type="molecule type" value="Genomic_DNA"/>
</dbReference>
<dbReference type="GO" id="GO:0004516">
    <property type="term" value="F:nicotinate phosphoribosyltransferase activity"/>
    <property type="evidence" value="ECO:0007669"/>
    <property type="project" value="UniProtKB-UniRule"/>
</dbReference>
<comment type="catalytic activity">
    <reaction evidence="8 9">
        <text>5-phospho-alpha-D-ribose 1-diphosphate + nicotinate + ATP + H2O = nicotinate beta-D-ribonucleotide + ADP + phosphate + diphosphate</text>
        <dbReference type="Rhea" id="RHEA:36163"/>
        <dbReference type="ChEBI" id="CHEBI:15377"/>
        <dbReference type="ChEBI" id="CHEBI:30616"/>
        <dbReference type="ChEBI" id="CHEBI:32544"/>
        <dbReference type="ChEBI" id="CHEBI:33019"/>
        <dbReference type="ChEBI" id="CHEBI:43474"/>
        <dbReference type="ChEBI" id="CHEBI:57502"/>
        <dbReference type="ChEBI" id="CHEBI:58017"/>
        <dbReference type="ChEBI" id="CHEBI:456216"/>
        <dbReference type="EC" id="6.3.4.21"/>
    </reaction>
</comment>